<dbReference type="AlphaFoldDB" id="A0AAE3R6V1"/>
<gene>
    <name evidence="1" type="ORF">QNI22_14520</name>
</gene>
<organism evidence="1 2">
    <name type="scientific">Xanthocytophaga agilis</name>
    <dbReference type="NCBI Taxonomy" id="3048010"/>
    <lineage>
        <taxon>Bacteria</taxon>
        <taxon>Pseudomonadati</taxon>
        <taxon>Bacteroidota</taxon>
        <taxon>Cytophagia</taxon>
        <taxon>Cytophagales</taxon>
        <taxon>Rhodocytophagaceae</taxon>
        <taxon>Xanthocytophaga</taxon>
    </lineage>
</organism>
<name>A0AAE3R6V1_9BACT</name>
<comment type="caution">
    <text evidence="1">The sequence shown here is derived from an EMBL/GenBank/DDBJ whole genome shotgun (WGS) entry which is preliminary data.</text>
</comment>
<dbReference type="Proteomes" id="UP001232063">
    <property type="component" value="Unassembled WGS sequence"/>
</dbReference>
<protein>
    <submittedName>
        <fullName evidence="1">Uncharacterized protein</fullName>
    </submittedName>
</protein>
<keyword evidence="2" id="KW-1185">Reference proteome</keyword>
<sequence>MTLLRPYFYSTDSYGHTTVTNSFPIGYVVGPGLVIRNMMVAGNVNKRFVEELGKYSLINREIKPGETVYGLVFTYDPLSVRIKRLLMGFN</sequence>
<reference evidence="1" key="1">
    <citation type="submission" date="2023-05" db="EMBL/GenBank/DDBJ databases">
        <authorList>
            <person name="Zhang X."/>
        </authorList>
    </citation>
    <scope>NUCLEOTIDE SEQUENCE</scope>
    <source>
        <strain evidence="1">BD1B2-1</strain>
    </source>
</reference>
<accession>A0AAE3R6V1</accession>
<proteinExistence type="predicted"/>
<dbReference type="RefSeq" id="WP_314511575.1">
    <property type="nucleotide sequence ID" value="NZ_JASJOU010000004.1"/>
</dbReference>
<dbReference type="EMBL" id="JASJOU010000004">
    <property type="protein sequence ID" value="MDJ1501878.1"/>
    <property type="molecule type" value="Genomic_DNA"/>
</dbReference>
<evidence type="ECO:0000313" key="1">
    <source>
        <dbReference type="EMBL" id="MDJ1501878.1"/>
    </source>
</evidence>
<evidence type="ECO:0000313" key="2">
    <source>
        <dbReference type="Proteomes" id="UP001232063"/>
    </source>
</evidence>